<feature type="transmembrane region" description="Helical" evidence="6">
    <location>
        <begin position="127"/>
        <end position="154"/>
    </location>
</feature>
<comment type="subcellular location">
    <subcellularLocation>
        <location evidence="1">Membrane</location>
        <topology evidence="1">Multi-pass membrane protein</topology>
    </subcellularLocation>
</comment>
<keyword evidence="8" id="KW-1185">Reference proteome</keyword>
<evidence type="ECO:0000313" key="8">
    <source>
        <dbReference type="Proteomes" id="UP001177023"/>
    </source>
</evidence>
<evidence type="ECO:0000256" key="2">
    <source>
        <dbReference type="ARBA" id="ARBA00022692"/>
    </source>
</evidence>
<evidence type="ECO:0000256" key="6">
    <source>
        <dbReference type="SAM" id="Phobius"/>
    </source>
</evidence>
<feature type="transmembrane region" description="Helical" evidence="6">
    <location>
        <begin position="174"/>
        <end position="198"/>
    </location>
</feature>
<dbReference type="InterPro" id="IPR017974">
    <property type="entry name" value="Claudin_CS"/>
</dbReference>
<comment type="similarity">
    <text evidence="5">Belongs to the Clc family.</text>
</comment>
<evidence type="ECO:0000256" key="4">
    <source>
        <dbReference type="ARBA" id="ARBA00023136"/>
    </source>
</evidence>
<evidence type="ECO:0008006" key="9">
    <source>
        <dbReference type="Google" id="ProtNLM"/>
    </source>
</evidence>
<dbReference type="Proteomes" id="UP001177023">
    <property type="component" value="Unassembled WGS sequence"/>
</dbReference>
<evidence type="ECO:0000256" key="5">
    <source>
        <dbReference type="ARBA" id="ARBA00060861"/>
    </source>
</evidence>
<evidence type="ECO:0000256" key="1">
    <source>
        <dbReference type="ARBA" id="ARBA00004141"/>
    </source>
</evidence>
<feature type="non-terminal residue" evidence="7">
    <location>
        <position position="245"/>
    </location>
</feature>
<dbReference type="PROSITE" id="PS01346">
    <property type="entry name" value="CLAUDIN"/>
    <property type="match status" value="1"/>
</dbReference>
<organism evidence="7 8">
    <name type="scientific">Mesorhabditis spiculigera</name>
    <dbReference type="NCBI Taxonomy" id="96644"/>
    <lineage>
        <taxon>Eukaryota</taxon>
        <taxon>Metazoa</taxon>
        <taxon>Ecdysozoa</taxon>
        <taxon>Nematoda</taxon>
        <taxon>Chromadorea</taxon>
        <taxon>Rhabditida</taxon>
        <taxon>Rhabditina</taxon>
        <taxon>Rhabditomorpha</taxon>
        <taxon>Rhabditoidea</taxon>
        <taxon>Rhabditidae</taxon>
        <taxon>Mesorhabditinae</taxon>
        <taxon>Mesorhabditis</taxon>
    </lineage>
</organism>
<accession>A0AA36G8Q4</accession>
<gene>
    <name evidence="7" type="ORF">MSPICULIGERA_LOCUS21482</name>
</gene>
<dbReference type="AlphaFoldDB" id="A0AA36G8Q4"/>
<evidence type="ECO:0000256" key="3">
    <source>
        <dbReference type="ARBA" id="ARBA00022989"/>
    </source>
</evidence>
<feature type="transmembrane region" description="Helical" evidence="6">
    <location>
        <begin position="94"/>
        <end position="115"/>
    </location>
</feature>
<dbReference type="EMBL" id="CATQJA010002665">
    <property type="protein sequence ID" value="CAJ0583400.1"/>
    <property type="molecule type" value="Genomic_DNA"/>
</dbReference>
<reference evidence="7" key="1">
    <citation type="submission" date="2023-06" db="EMBL/GenBank/DDBJ databases">
        <authorList>
            <person name="Delattre M."/>
        </authorList>
    </citation>
    <scope>NUCLEOTIDE SEQUENCE</scope>
    <source>
        <strain evidence="7">AF72</strain>
    </source>
</reference>
<sequence length="245" mass="28168">MHADRLVLQIPALVIAIIGFILVWVSLATPAWQVTYARELQQWVQSGLWINCQTRPAGMYTCTYTFNEYDFDFYSSAEVVSMRTPPFYFWQRTLLHIFVAGQVIALGSFITFCISNSDVRATQRCSTFMFSALIGLTTLICYGCLLVFSVFAHMVKYRFYTVSVSGIYEKHHGYSFYFALTGALFYTVSFIVSLLYAFKSLRADRYGYAGSSQQTITGYRGNDYRLTDEDLFAMRELPAVPKYRY</sequence>
<keyword evidence="4 6" id="KW-0472">Membrane</keyword>
<dbReference type="InterPro" id="IPR010761">
    <property type="entry name" value="Clc_prot-like"/>
</dbReference>
<dbReference type="FunFam" id="1.20.140.150:FF:000042">
    <property type="entry name" value="Clc-like protein 2"/>
    <property type="match status" value="1"/>
</dbReference>
<name>A0AA36G8Q4_9BILA</name>
<keyword evidence="3 6" id="KW-1133">Transmembrane helix</keyword>
<dbReference type="Gene3D" id="1.20.140.150">
    <property type="match status" value="1"/>
</dbReference>
<dbReference type="Pfam" id="PF07062">
    <property type="entry name" value="Clc-like"/>
    <property type="match status" value="1"/>
</dbReference>
<proteinExistence type="inferred from homology"/>
<feature type="transmembrane region" description="Helical" evidence="6">
    <location>
        <begin position="12"/>
        <end position="32"/>
    </location>
</feature>
<keyword evidence="2 6" id="KW-0812">Transmembrane</keyword>
<evidence type="ECO:0000313" key="7">
    <source>
        <dbReference type="EMBL" id="CAJ0583400.1"/>
    </source>
</evidence>
<dbReference type="GO" id="GO:0016020">
    <property type="term" value="C:membrane"/>
    <property type="evidence" value="ECO:0007669"/>
    <property type="project" value="UniProtKB-SubCell"/>
</dbReference>
<protein>
    <recommendedName>
        <fullName evidence="9">Clc-like protein</fullName>
    </recommendedName>
</protein>
<comment type="caution">
    <text evidence="7">The sequence shown here is derived from an EMBL/GenBank/DDBJ whole genome shotgun (WGS) entry which is preliminary data.</text>
</comment>